<proteinExistence type="predicted"/>
<dbReference type="EMBL" id="JBBNAF010000013">
    <property type="protein sequence ID" value="KAK9088085.1"/>
    <property type="molecule type" value="Genomic_DNA"/>
</dbReference>
<name>A0AAP0E9V4_9MAGN</name>
<evidence type="ECO:0000313" key="1">
    <source>
        <dbReference type="EMBL" id="KAK9088085.1"/>
    </source>
</evidence>
<gene>
    <name evidence="1" type="ORF">Syun_030479</name>
</gene>
<evidence type="ECO:0000313" key="2">
    <source>
        <dbReference type="Proteomes" id="UP001420932"/>
    </source>
</evidence>
<keyword evidence="2" id="KW-1185">Reference proteome</keyword>
<accession>A0AAP0E9V4</accession>
<reference evidence="1 2" key="1">
    <citation type="submission" date="2024-01" db="EMBL/GenBank/DDBJ databases">
        <title>Genome assemblies of Stephania.</title>
        <authorList>
            <person name="Yang L."/>
        </authorList>
    </citation>
    <scope>NUCLEOTIDE SEQUENCE [LARGE SCALE GENOMIC DNA]</scope>
    <source>
        <strain evidence="1">YNDBR</strain>
        <tissue evidence="1">Leaf</tissue>
    </source>
</reference>
<dbReference type="Proteomes" id="UP001420932">
    <property type="component" value="Unassembled WGS sequence"/>
</dbReference>
<comment type="caution">
    <text evidence="1">The sequence shown here is derived from an EMBL/GenBank/DDBJ whole genome shotgun (WGS) entry which is preliminary data.</text>
</comment>
<sequence>MLSSSLWAFIRFHFNSRLSTGMGQNDFFSGLINYQVFSIHASYSCYLLIDLSNAWFMSFYTC</sequence>
<protein>
    <submittedName>
        <fullName evidence="1">Uncharacterized protein</fullName>
    </submittedName>
</protein>
<organism evidence="1 2">
    <name type="scientific">Stephania yunnanensis</name>
    <dbReference type="NCBI Taxonomy" id="152371"/>
    <lineage>
        <taxon>Eukaryota</taxon>
        <taxon>Viridiplantae</taxon>
        <taxon>Streptophyta</taxon>
        <taxon>Embryophyta</taxon>
        <taxon>Tracheophyta</taxon>
        <taxon>Spermatophyta</taxon>
        <taxon>Magnoliopsida</taxon>
        <taxon>Ranunculales</taxon>
        <taxon>Menispermaceae</taxon>
        <taxon>Menispermoideae</taxon>
        <taxon>Cissampelideae</taxon>
        <taxon>Stephania</taxon>
    </lineage>
</organism>
<dbReference type="AlphaFoldDB" id="A0AAP0E9V4"/>